<proteinExistence type="predicted"/>
<dbReference type="Proteomes" id="UP001501231">
    <property type="component" value="Unassembled WGS sequence"/>
</dbReference>
<keyword evidence="3" id="KW-1185">Reference proteome</keyword>
<reference evidence="2 3" key="1">
    <citation type="journal article" date="2019" name="Int. J. Syst. Evol. Microbiol.">
        <title>The Global Catalogue of Microorganisms (GCM) 10K type strain sequencing project: providing services to taxonomists for standard genome sequencing and annotation.</title>
        <authorList>
            <consortium name="The Broad Institute Genomics Platform"/>
            <consortium name="The Broad Institute Genome Sequencing Center for Infectious Disease"/>
            <person name="Wu L."/>
            <person name="Ma J."/>
        </authorList>
    </citation>
    <scope>NUCLEOTIDE SEQUENCE [LARGE SCALE GENOMIC DNA]</scope>
    <source>
        <strain evidence="2 3">JCM 3325</strain>
    </source>
</reference>
<evidence type="ECO:0000313" key="3">
    <source>
        <dbReference type="Proteomes" id="UP001501231"/>
    </source>
</evidence>
<gene>
    <name evidence="2" type="ORF">GCM10010191_94460</name>
</gene>
<organism evidence="2 3">
    <name type="scientific">Actinomadura vinacea</name>
    <dbReference type="NCBI Taxonomy" id="115336"/>
    <lineage>
        <taxon>Bacteria</taxon>
        <taxon>Bacillati</taxon>
        <taxon>Actinomycetota</taxon>
        <taxon>Actinomycetes</taxon>
        <taxon>Streptosporangiales</taxon>
        <taxon>Thermomonosporaceae</taxon>
        <taxon>Actinomadura</taxon>
    </lineage>
</organism>
<protein>
    <submittedName>
        <fullName evidence="2">Uncharacterized protein</fullName>
    </submittedName>
</protein>
<name>A0ABN3KGL3_9ACTN</name>
<feature type="region of interest" description="Disordered" evidence="1">
    <location>
        <begin position="28"/>
        <end position="50"/>
    </location>
</feature>
<sequence>MKRLGLSYNHSQAVARLRAMTRNHNQGVAKISQNHSETLVSPRPASDRVR</sequence>
<comment type="caution">
    <text evidence="2">The sequence shown here is derived from an EMBL/GenBank/DDBJ whole genome shotgun (WGS) entry which is preliminary data.</text>
</comment>
<feature type="compositionally biased region" description="Polar residues" evidence="1">
    <location>
        <begin position="28"/>
        <end position="39"/>
    </location>
</feature>
<evidence type="ECO:0000256" key="1">
    <source>
        <dbReference type="SAM" id="MobiDB-lite"/>
    </source>
</evidence>
<dbReference type="EMBL" id="BAAARW010000050">
    <property type="protein sequence ID" value="GAA2459339.1"/>
    <property type="molecule type" value="Genomic_DNA"/>
</dbReference>
<evidence type="ECO:0000313" key="2">
    <source>
        <dbReference type="EMBL" id="GAA2459339.1"/>
    </source>
</evidence>
<accession>A0ABN3KGL3</accession>
<dbReference type="RefSeq" id="WP_344598624.1">
    <property type="nucleotide sequence ID" value="NZ_BAAARW010000050.1"/>
</dbReference>